<dbReference type="Proteomes" id="UP000299102">
    <property type="component" value="Unassembled WGS sequence"/>
</dbReference>
<evidence type="ECO:0000313" key="1">
    <source>
        <dbReference type="EMBL" id="GBP33583.1"/>
    </source>
</evidence>
<name>A0A4C1V444_EUMVA</name>
<keyword evidence="2" id="KW-1185">Reference proteome</keyword>
<organism evidence="1 2">
    <name type="scientific">Eumeta variegata</name>
    <name type="common">Bagworm moth</name>
    <name type="synonym">Eumeta japonica</name>
    <dbReference type="NCBI Taxonomy" id="151549"/>
    <lineage>
        <taxon>Eukaryota</taxon>
        <taxon>Metazoa</taxon>
        <taxon>Ecdysozoa</taxon>
        <taxon>Arthropoda</taxon>
        <taxon>Hexapoda</taxon>
        <taxon>Insecta</taxon>
        <taxon>Pterygota</taxon>
        <taxon>Neoptera</taxon>
        <taxon>Endopterygota</taxon>
        <taxon>Lepidoptera</taxon>
        <taxon>Glossata</taxon>
        <taxon>Ditrysia</taxon>
        <taxon>Tineoidea</taxon>
        <taxon>Psychidae</taxon>
        <taxon>Oiketicinae</taxon>
        <taxon>Eumeta</taxon>
    </lineage>
</organism>
<proteinExistence type="predicted"/>
<sequence>MNRHVAISPASNTTLILCDLHDGIVEIKLPIQKRTPRMLAAISRTDRALRPRPLTALLHLTSSRTLSALSGGIENALNFVADFRHDCENETFLPYCTALWLGPWPGCGVSRREKYPITVFRDPLPPTEVRPPPTKGVRFKV</sequence>
<gene>
    <name evidence="1" type="ORF">EVAR_32081_1</name>
</gene>
<accession>A0A4C1V444</accession>
<dbReference type="AlphaFoldDB" id="A0A4C1V444"/>
<evidence type="ECO:0000313" key="2">
    <source>
        <dbReference type="Proteomes" id="UP000299102"/>
    </source>
</evidence>
<protein>
    <submittedName>
        <fullName evidence="1">Uncharacterized protein</fullName>
    </submittedName>
</protein>
<reference evidence="1 2" key="1">
    <citation type="journal article" date="2019" name="Commun. Biol.">
        <title>The bagworm genome reveals a unique fibroin gene that provides high tensile strength.</title>
        <authorList>
            <person name="Kono N."/>
            <person name="Nakamura H."/>
            <person name="Ohtoshi R."/>
            <person name="Tomita M."/>
            <person name="Numata K."/>
            <person name="Arakawa K."/>
        </authorList>
    </citation>
    <scope>NUCLEOTIDE SEQUENCE [LARGE SCALE GENOMIC DNA]</scope>
</reference>
<comment type="caution">
    <text evidence="1">The sequence shown here is derived from an EMBL/GenBank/DDBJ whole genome shotgun (WGS) entry which is preliminary data.</text>
</comment>
<dbReference type="EMBL" id="BGZK01000276">
    <property type="protein sequence ID" value="GBP33583.1"/>
    <property type="molecule type" value="Genomic_DNA"/>
</dbReference>